<dbReference type="Gene3D" id="1.10.8.60">
    <property type="match status" value="1"/>
</dbReference>
<reference evidence="1" key="1">
    <citation type="submission" date="2022-09" db="EMBL/GenBank/DDBJ databases">
        <title>Actin cytoskeleton and complex cell architecture in an #Asgard archaeon.</title>
        <authorList>
            <person name="Ponce Toledo R.I."/>
            <person name="Schleper C."/>
            <person name="Rodrigues Oliveira T."/>
            <person name="Wollweber F."/>
            <person name="Xu J."/>
            <person name="Rittmann S."/>
            <person name="Klingl A."/>
            <person name="Pilhofer M."/>
        </authorList>
    </citation>
    <scope>NUCLEOTIDE SEQUENCE</scope>
    <source>
        <strain evidence="1">B-35</strain>
    </source>
</reference>
<evidence type="ECO:0000313" key="1">
    <source>
        <dbReference type="EMBL" id="UYP48195.1"/>
    </source>
</evidence>
<proteinExistence type="predicted"/>
<name>A0ABY6HXF4_9ARCH</name>
<dbReference type="EMBL" id="CP104013">
    <property type="protein sequence ID" value="UYP48195.1"/>
    <property type="molecule type" value="Genomic_DNA"/>
</dbReference>
<protein>
    <recommendedName>
        <fullName evidence="3">ATP-binding protein</fullName>
    </recommendedName>
</protein>
<sequence>MFRENNSSYFEKRNAIPKTSDKINYVGSRALFDPNFVPDVFVARENKTQLLKGTLLDAVEDNYATNVNMYGLKGTGKNLFVNQFFKSLIKNQFNRRNRNIAWIEPSKKSPNFLIIKIDCEKKELEQVFFAILEQLAREIQYSLKIDEIIRLSPGKLWNLIKILINKFSLPILLYLQQIEYIDSQIISKFFAFAKSTKNLQIITSINTGIQKYSFKQYEGLQHRIQMDDYNTSELKKITQDRSTMAFHNSLEVESINMIVDYVSDFDLQVPGSCINYLKEIHPYMQGRGQIFSDDLRGISQYHFDSFHLDSLSLADYIVDTGIEERLFLEYIVNYFQKKDQYYIPFSEIKNAYKMTSEELGFKSESDEFYSYLQGITNMQILRPSHDQKIQSPQRYKGIYPIAHYLTVPLEEINDVLSFSFGIMD</sequence>
<evidence type="ECO:0000313" key="2">
    <source>
        <dbReference type="Proteomes" id="UP001208689"/>
    </source>
</evidence>
<gene>
    <name evidence="1" type="ORF">NEF87_004480</name>
</gene>
<dbReference type="Gene3D" id="3.40.50.300">
    <property type="entry name" value="P-loop containing nucleotide triphosphate hydrolases"/>
    <property type="match status" value="1"/>
</dbReference>
<dbReference type="SUPFAM" id="SSF52540">
    <property type="entry name" value="P-loop containing nucleoside triphosphate hydrolases"/>
    <property type="match status" value="1"/>
</dbReference>
<dbReference type="InterPro" id="IPR027417">
    <property type="entry name" value="P-loop_NTPase"/>
</dbReference>
<evidence type="ECO:0008006" key="3">
    <source>
        <dbReference type="Google" id="ProtNLM"/>
    </source>
</evidence>
<organism evidence="1 2">
    <name type="scientific">Candidatus Lokiarchaeum ossiferum</name>
    <dbReference type="NCBI Taxonomy" id="2951803"/>
    <lineage>
        <taxon>Archaea</taxon>
        <taxon>Promethearchaeati</taxon>
        <taxon>Promethearchaeota</taxon>
        <taxon>Promethearchaeia</taxon>
        <taxon>Promethearchaeales</taxon>
        <taxon>Promethearchaeaceae</taxon>
        <taxon>Candidatus Lokiarchaeum</taxon>
    </lineage>
</organism>
<keyword evidence="2" id="KW-1185">Reference proteome</keyword>
<accession>A0ABY6HXF4</accession>
<dbReference type="Proteomes" id="UP001208689">
    <property type="component" value="Chromosome"/>
</dbReference>